<name>A0A7J9GQE6_9ROSI</name>
<dbReference type="AlphaFoldDB" id="A0A7J9GQE6"/>
<dbReference type="EMBL" id="JABFAD010000005">
    <property type="protein sequence ID" value="MBA0798995.1"/>
    <property type="molecule type" value="Genomic_DNA"/>
</dbReference>
<reference evidence="1 2" key="1">
    <citation type="journal article" date="2019" name="Genome Biol. Evol.">
        <title>Insights into the evolution of the New World diploid cottons (Gossypium, subgenus Houzingenia) based on genome sequencing.</title>
        <authorList>
            <person name="Grover C.E."/>
            <person name="Arick M.A. 2nd"/>
            <person name="Thrash A."/>
            <person name="Conover J.L."/>
            <person name="Sanders W.S."/>
            <person name="Peterson D.G."/>
            <person name="Frelichowski J.E."/>
            <person name="Scheffler J.A."/>
            <person name="Scheffler B.E."/>
            <person name="Wendel J.F."/>
        </authorList>
    </citation>
    <scope>NUCLEOTIDE SEQUENCE [LARGE SCALE GENOMIC DNA]</scope>
    <source>
        <strain evidence="1">0</strain>
        <tissue evidence="1">Leaf</tissue>
    </source>
</reference>
<proteinExistence type="predicted"/>
<organism evidence="1 2">
    <name type="scientific">Gossypium harknessii</name>
    <dbReference type="NCBI Taxonomy" id="34285"/>
    <lineage>
        <taxon>Eukaryota</taxon>
        <taxon>Viridiplantae</taxon>
        <taxon>Streptophyta</taxon>
        <taxon>Embryophyta</taxon>
        <taxon>Tracheophyta</taxon>
        <taxon>Spermatophyta</taxon>
        <taxon>Magnoliopsida</taxon>
        <taxon>eudicotyledons</taxon>
        <taxon>Gunneridae</taxon>
        <taxon>Pentapetalae</taxon>
        <taxon>rosids</taxon>
        <taxon>malvids</taxon>
        <taxon>Malvales</taxon>
        <taxon>Malvaceae</taxon>
        <taxon>Malvoideae</taxon>
        <taxon>Gossypium</taxon>
    </lineage>
</organism>
<evidence type="ECO:0000313" key="2">
    <source>
        <dbReference type="Proteomes" id="UP000593560"/>
    </source>
</evidence>
<comment type="caution">
    <text evidence="1">The sequence shown here is derived from an EMBL/GenBank/DDBJ whole genome shotgun (WGS) entry which is preliminary data.</text>
</comment>
<keyword evidence="2" id="KW-1185">Reference proteome</keyword>
<gene>
    <name evidence="1" type="ORF">Gohar_009535</name>
</gene>
<evidence type="ECO:0000313" key="1">
    <source>
        <dbReference type="EMBL" id="MBA0798995.1"/>
    </source>
</evidence>
<feature type="non-terminal residue" evidence="1">
    <location>
        <position position="23"/>
    </location>
</feature>
<protein>
    <submittedName>
        <fullName evidence="1">Uncharacterized protein</fullName>
    </submittedName>
</protein>
<sequence length="23" mass="2824">MQKLTKEELKVDLSKDIYRMAKR</sequence>
<dbReference type="Proteomes" id="UP000593560">
    <property type="component" value="Unassembled WGS sequence"/>
</dbReference>
<accession>A0A7J9GQE6</accession>